<accession>A0ABU2CW04</accession>
<evidence type="ECO:0000313" key="1">
    <source>
        <dbReference type="EMBL" id="MDR7385521.1"/>
    </source>
</evidence>
<comment type="caution">
    <text evidence="1">The sequence shown here is derived from an EMBL/GenBank/DDBJ whole genome shotgun (WGS) entry which is preliminary data.</text>
</comment>
<sequence>MNDGAPSRRLAVGAWLTIDATLDNEVSNLVRSGADLDAPEVARARGLRERGWAVNREHPERGLGPVGWPPSEAQFDITLSKDDIGYIVDLLTHHLEATSTNPAAGDAPSVRLLQEESNALTREALDALDALR</sequence>
<name>A0ABU2CW04_9MICO</name>
<proteinExistence type="predicted"/>
<dbReference type="Proteomes" id="UP001183585">
    <property type="component" value="Unassembled WGS sequence"/>
</dbReference>
<dbReference type="EMBL" id="JAVDYE010000001">
    <property type="protein sequence ID" value="MDR7385521.1"/>
    <property type="molecule type" value="Genomic_DNA"/>
</dbReference>
<gene>
    <name evidence="1" type="ORF">J2S48_005036</name>
</gene>
<protein>
    <submittedName>
        <fullName evidence="1">Uncharacterized protein</fullName>
    </submittedName>
</protein>
<reference evidence="1 2" key="1">
    <citation type="submission" date="2023-07" db="EMBL/GenBank/DDBJ databases">
        <title>Sequencing the genomes of 1000 actinobacteria strains.</title>
        <authorList>
            <person name="Klenk H.-P."/>
        </authorList>
    </citation>
    <scope>NUCLEOTIDE SEQUENCE [LARGE SCALE GENOMIC DNA]</scope>
    <source>
        <strain evidence="1 2">DSM 45554</strain>
    </source>
</reference>
<evidence type="ECO:0000313" key="2">
    <source>
        <dbReference type="Proteomes" id="UP001183585"/>
    </source>
</evidence>
<organism evidence="1 2">
    <name type="scientific">Promicromonospora iranensis</name>
    <dbReference type="NCBI Taxonomy" id="1105144"/>
    <lineage>
        <taxon>Bacteria</taxon>
        <taxon>Bacillati</taxon>
        <taxon>Actinomycetota</taxon>
        <taxon>Actinomycetes</taxon>
        <taxon>Micrococcales</taxon>
        <taxon>Promicromonosporaceae</taxon>
        <taxon>Promicromonospora</taxon>
    </lineage>
</organism>
<keyword evidence="2" id="KW-1185">Reference proteome</keyword>